<sequence>MAFDLAAANAVFKEDYHGPVREQLNNDNPVTKRLVQNKQEATGKRFFVPLHYGRNNSVGYRAEGAALPTAGNQKYKETTANVRYLYGGIEISGPTIKAMRNDKGAFIRAVESEMKGLVRDLKDQRSRALFGDGTGRIGTFAVNTSVNTLTVDKIKYFQIGMKIDIVNNSGTVTQTGRTITNLDKANKTITIDGAAVTTAATDYAVVTGDLNNEAMGIGGIMSASLQLQGIDPASNPWWKPSVLANGGTPRAISQLLMRQAIDTAELEGGKIDWITTSYGVRAAYEALLQQNVRYTKPMTLEGGENVLEYDGLPIFVDRYHESNRMFFVDSGEIDLYQLSDFEWMEDDKGAALAPVPGYDKYAATMFCYETLVTYKRNAHTALMDLTEAPGYAV</sequence>
<dbReference type="AlphaFoldDB" id="A0A6C0G4I0"/>
<dbReference type="EMBL" id="CP048209">
    <property type="protein sequence ID" value="QHT61700.1"/>
    <property type="molecule type" value="Genomic_DNA"/>
</dbReference>
<dbReference type="RefSeq" id="WP_162358139.1">
    <property type="nucleotide sequence ID" value="NZ_CP048209.1"/>
</dbReference>
<reference evidence="1 2" key="1">
    <citation type="submission" date="2020-01" db="EMBL/GenBank/DDBJ databases">
        <title>Paenibacillus sp. nov., isolated from tomato rhizosphere.</title>
        <authorList>
            <person name="Weon H.-Y."/>
            <person name="Lee S.A."/>
        </authorList>
    </citation>
    <scope>NUCLEOTIDE SEQUENCE [LARGE SCALE GENOMIC DNA]</scope>
    <source>
        <strain evidence="1 2">12200R-189</strain>
    </source>
</reference>
<evidence type="ECO:0000313" key="1">
    <source>
        <dbReference type="EMBL" id="QHT61700.1"/>
    </source>
</evidence>
<accession>A0A6C0G4I0</accession>
<keyword evidence="2" id="KW-1185">Reference proteome</keyword>
<evidence type="ECO:0000313" key="2">
    <source>
        <dbReference type="Proteomes" id="UP000476064"/>
    </source>
</evidence>
<dbReference type="Proteomes" id="UP000476064">
    <property type="component" value="Chromosome"/>
</dbReference>
<proteinExistence type="predicted"/>
<name>A0A6C0G4I0_9BACL</name>
<dbReference type="NCBIfam" id="NF033394">
    <property type="entry name" value="capsid_maj_Podo"/>
    <property type="match status" value="1"/>
</dbReference>
<dbReference type="InterPro" id="IPR049718">
    <property type="entry name" value="AKO59007-like"/>
</dbReference>
<protein>
    <submittedName>
        <fullName evidence="1">Phage major capsid protein</fullName>
    </submittedName>
</protein>
<gene>
    <name evidence="1" type="ORF">GXP70_18115</name>
</gene>
<dbReference type="KEGG" id="plyc:GXP70_18115"/>
<organism evidence="1 2">
    <name type="scientific">Paenibacillus lycopersici</name>
    <dbReference type="NCBI Taxonomy" id="2704462"/>
    <lineage>
        <taxon>Bacteria</taxon>
        <taxon>Bacillati</taxon>
        <taxon>Bacillota</taxon>
        <taxon>Bacilli</taxon>
        <taxon>Bacillales</taxon>
        <taxon>Paenibacillaceae</taxon>
        <taxon>Paenibacillus</taxon>
    </lineage>
</organism>